<evidence type="ECO:0000313" key="2">
    <source>
        <dbReference type="EMBL" id="CAG6747315.1"/>
    </source>
</evidence>
<organism evidence="2">
    <name type="scientific">Cacopsylla melanoneura</name>
    <dbReference type="NCBI Taxonomy" id="428564"/>
    <lineage>
        <taxon>Eukaryota</taxon>
        <taxon>Metazoa</taxon>
        <taxon>Ecdysozoa</taxon>
        <taxon>Arthropoda</taxon>
        <taxon>Hexapoda</taxon>
        <taxon>Insecta</taxon>
        <taxon>Pterygota</taxon>
        <taxon>Neoptera</taxon>
        <taxon>Paraneoptera</taxon>
        <taxon>Hemiptera</taxon>
        <taxon>Sternorrhyncha</taxon>
        <taxon>Psylloidea</taxon>
        <taxon>Psyllidae</taxon>
        <taxon>Psyllinae</taxon>
        <taxon>Cacopsylla</taxon>
    </lineage>
</organism>
<reference evidence="2" key="1">
    <citation type="submission" date="2021-05" db="EMBL/GenBank/DDBJ databases">
        <authorList>
            <person name="Alioto T."/>
            <person name="Alioto T."/>
            <person name="Gomez Garrido J."/>
        </authorList>
    </citation>
    <scope>NUCLEOTIDE SEQUENCE</scope>
</reference>
<dbReference type="EMBL" id="HBUF01513727">
    <property type="protein sequence ID" value="CAG6747309.1"/>
    <property type="molecule type" value="Transcribed_RNA"/>
</dbReference>
<feature type="compositionally biased region" description="Basic residues" evidence="1">
    <location>
        <begin position="92"/>
        <end position="109"/>
    </location>
</feature>
<feature type="compositionally biased region" description="Basic residues" evidence="1">
    <location>
        <begin position="44"/>
        <end position="60"/>
    </location>
</feature>
<name>A0A8D9ED33_9HEMI</name>
<dbReference type="AlphaFoldDB" id="A0A8D9ED33"/>
<protein>
    <submittedName>
        <fullName evidence="2">Uncharacterized protein</fullName>
    </submittedName>
</protein>
<sequence length="109" mass="13163">MRIQVEGSSRSPASGMWRFVNSRRIVMLRLPVKLKLKSKEKIQKNHRASRRRRKTRKQKNSKPNVSDTSRKKRCDVKKHVIKRPAPQQPQVKIRRRRLRQLLKKNRSYL</sequence>
<dbReference type="EMBL" id="HBUF01513730">
    <property type="protein sequence ID" value="CAG6747315.1"/>
    <property type="molecule type" value="Transcribed_RNA"/>
</dbReference>
<evidence type="ECO:0000256" key="1">
    <source>
        <dbReference type="SAM" id="MobiDB-lite"/>
    </source>
</evidence>
<accession>A0A8D9ED33</accession>
<feature type="compositionally biased region" description="Basic residues" evidence="1">
    <location>
        <begin position="70"/>
        <end position="82"/>
    </location>
</feature>
<proteinExistence type="predicted"/>
<feature type="region of interest" description="Disordered" evidence="1">
    <location>
        <begin position="37"/>
        <end position="109"/>
    </location>
</feature>